<dbReference type="OMA" id="RVCYLRD"/>
<evidence type="ECO:0000256" key="6">
    <source>
        <dbReference type="ARBA" id="ARBA00023004"/>
    </source>
</evidence>
<dbReference type="GO" id="GO:0008198">
    <property type="term" value="F:ferrous iron binding"/>
    <property type="evidence" value="ECO:0007669"/>
    <property type="project" value="TreeGrafter"/>
</dbReference>
<keyword evidence="10" id="KW-1185">Reference proteome</keyword>
<keyword evidence="7" id="KW-1133">Transmembrane helix</keyword>
<keyword evidence="2" id="KW-0479">Metal-binding</keyword>
<feature type="transmembrane region" description="Helical" evidence="7">
    <location>
        <begin position="59"/>
        <end position="82"/>
    </location>
</feature>
<feature type="domain" description="Fe2OG dioxygenase" evidence="8">
    <location>
        <begin position="243"/>
        <end position="380"/>
    </location>
</feature>
<dbReference type="PROSITE" id="PS51471">
    <property type="entry name" value="FE2OG_OXY"/>
    <property type="match status" value="1"/>
</dbReference>
<protein>
    <recommendedName>
        <fullName evidence="8">Fe2OG dioxygenase domain-containing protein</fullName>
    </recommendedName>
</protein>
<evidence type="ECO:0000313" key="10">
    <source>
        <dbReference type="Proteomes" id="UP000654075"/>
    </source>
</evidence>
<dbReference type="InterPro" id="IPR006620">
    <property type="entry name" value="Pro_4_hyd_alph"/>
</dbReference>
<evidence type="ECO:0000256" key="4">
    <source>
        <dbReference type="ARBA" id="ARBA00022964"/>
    </source>
</evidence>
<evidence type="ECO:0000256" key="2">
    <source>
        <dbReference type="ARBA" id="ARBA00022723"/>
    </source>
</evidence>
<proteinExistence type="predicted"/>
<comment type="caution">
    <text evidence="9">The sequence shown here is derived from an EMBL/GenBank/DDBJ whole genome shotgun (WGS) entry which is preliminary data.</text>
</comment>
<dbReference type="AlphaFoldDB" id="A0A813GEE9"/>
<dbReference type="InterPro" id="IPR044862">
    <property type="entry name" value="Pro_4_hyd_alph_FE2OG_OXY"/>
</dbReference>
<keyword evidence="5" id="KW-0560">Oxidoreductase</keyword>
<dbReference type="PANTHER" id="PTHR12907:SF26">
    <property type="entry name" value="HIF PROLYL HYDROXYLASE, ISOFORM C"/>
    <property type="match status" value="1"/>
</dbReference>
<dbReference type="EMBL" id="CAJNNV010027995">
    <property type="protein sequence ID" value="CAE8622530.1"/>
    <property type="molecule type" value="Genomic_DNA"/>
</dbReference>
<dbReference type="SMART" id="SM00702">
    <property type="entry name" value="P4Hc"/>
    <property type="match status" value="1"/>
</dbReference>
<dbReference type="PANTHER" id="PTHR12907">
    <property type="entry name" value="EGL NINE HOMOLOG-RELATED"/>
    <property type="match status" value="1"/>
</dbReference>
<dbReference type="InterPro" id="IPR051559">
    <property type="entry name" value="HIF_prolyl_hydroxylases"/>
</dbReference>
<keyword evidence="3" id="KW-0847">Vitamin C</keyword>
<keyword evidence="6" id="KW-0408">Iron</keyword>
<evidence type="ECO:0000256" key="1">
    <source>
        <dbReference type="ARBA" id="ARBA00001961"/>
    </source>
</evidence>
<keyword evidence="7" id="KW-0472">Membrane</keyword>
<comment type="cofactor">
    <cofactor evidence="1">
        <name>L-ascorbate</name>
        <dbReference type="ChEBI" id="CHEBI:38290"/>
    </cofactor>
</comment>
<sequence length="380" mass="40806">MAAVGTFRPAAAGLGSRCRCFSAGAGSLRPGQGPGGLANLARAKAEAQEKGRRRRFRDVLSQPATLGLLAVAGAGTLAIGYYDGLWLPLLKDAQTAEQAASPVSSSGSSRSGRSLLAPSADRWVSQSAADRLARGEVVVLDGVLSSKELEQLRSELQTLAAAPGGLQLNPKVQAGNLDIRTDRVNYLRESSFSSSSASSSASGQATGPLCSSGSTLQLVHDSLRSLAFDLQEGFAACGDSSKKFLVPGWSQLSNYSQGSGFYIWHVDGFHFPLWYWLMGPYGLYLFLQRGAVRRRSITALLYLHEEEWPASFGGALRVRAPVVVLHSQGQKVEEISTSPDGCSEILPRGGRLVLFDSHTVEHEVAYTQRERWALTVWIHQ</sequence>
<name>A0A813GEE9_POLGL</name>
<accession>A0A813GEE9</accession>
<evidence type="ECO:0000256" key="3">
    <source>
        <dbReference type="ARBA" id="ARBA00022896"/>
    </source>
</evidence>
<keyword evidence="7" id="KW-0812">Transmembrane</keyword>
<organism evidence="9 10">
    <name type="scientific">Polarella glacialis</name>
    <name type="common">Dinoflagellate</name>
    <dbReference type="NCBI Taxonomy" id="89957"/>
    <lineage>
        <taxon>Eukaryota</taxon>
        <taxon>Sar</taxon>
        <taxon>Alveolata</taxon>
        <taxon>Dinophyceae</taxon>
        <taxon>Suessiales</taxon>
        <taxon>Suessiaceae</taxon>
        <taxon>Polarella</taxon>
    </lineage>
</organism>
<dbReference type="Pfam" id="PF13640">
    <property type="entry name" value="2OG-FeII_Oxy_3"/>
    <property type="match status" value="1"/>
</dbReference>
<evidence type="ECO:0000256" key="7">
    <source>
        <dbReference type="SAM" id="Phobius"/>
    </source>
</evidence>
<dbReference type="GO" id="GO:0071456">
    <property type="term" value="P:cellular response to hypoxia"/>
    <property type="evidence" value="ECO:0007669"/>
    <property type="project" value="TreeGrafter"/>
</dbReference>
<dbReference type="Gene3D" id="2.60.120.620">
    <property type="entry name" value="q2cbj1_9rhob like domain"/>
    <property type="match status" value="1"/>
</dbReference>
<evidence type="ECO:0000313" key="9">
    <source>
        <dbReference type="EMBL" id="CAE8622530.1"/>
    </source>
</evidence>
<evidence type="ECO:0000259" key="8">
    <source>
        <dbReference type="PROSITE" id="PS51471"/>
    </source>
</evidence>
<keyword evidence="4" id="KW-0223">Dioxygenase</keyword>
<dbReference type="InterPro" id="IPR005123">
    <property type="entry name" value="Oxoglu/Fe-dep_dioxygenase_dom"/>
</dbReference>
<dbReference type="OrthoDB" id="76265at2759"/>
<dbReference type="GO" id="GO:0031418">
    <property type="term" value="F:L-ascorbic acid binding"/>
    <property type="evidence" value="ECO:0007669"/>
    <property type="project" value="UniProtKB-KW"/>
</dbReference>
<gene>
    <name evidence="9" type="ORF">PGLA1383_LOCUS39967</name>
</gene>
<reference evidence="9" key="1">
    <citation type="submission" date="2021-02" db="EMBL/GenBank/DDBJ databases">
        <authorList>
            <person name="Dougan E. K."/>
            <person name="Rhodes N."/>
            <person name="Thang M."/>
            <person name="Chan C."/>
        </authorList>
    </citation>
    <scope>NUCLEOTIDE SEQUENCE</scope>
</reference>
<dbReference type="Proteomes" id="UP000654075">
    <property type="component" value="Unassembled WGS sequence"/>
</dbReference>
<evidence type="ECO:0000256" key="5">
    <source>
        <dbReference type="ARBA" id="ARBA00023002"/>
    </source>
</evidence>
<dbReference type="GO" id="GO:0031543">
    <property type="term" value="F:peptidyl-proline dioxygenase activity"/>
    <property type="evidence" value="ECO:0007669"/>
    <property type="project" value="TreeGrafter"/>
</dbReference>